<comment type="similarity">
    <text evidence="18">Belongs to the NnrE/AIBP family.</text>
</comment>
<dbReference type="InterPro" id="IPR004443">
    <property type="entry name" value="YjeF_N_dom"/>
</dbReference>
<comment type="function">
    <text evidence="18">Catalyzes the epimerization of the S- and R-forms of NAD(P)HX, a damaged form of NAD(P)H that is a result of enzymatic or heat-dependent hydration. This is a prerequisite for the S-specific NAD(P)H-hydrate dehydratase to allow the repair of both epimers of NAD(P)HX.</text>
</comment>
<feature type="binding site" evidence="17">
    <location>
        <position position="257"/>
    </location>
    <ligand>
        <name>(6S)-NADPHX</name>
        <dbReference type="ChEBI" id="CHEBI:64076"/>
    </ligand>
</feature>
<dbReference type="PROSITE" id="PS51385">
    <property type="entry name" value="YJEF_N"/>
    <property type="match status" value="1"/>
</dbReference>
<dbReference type="InterPro" id="IPR017953">
    <property type="entry name" value="Carbohydrate_kinase_pred_CS"/>
</dbReference>
<evidence type="ECO:0000256" key="19">
    <source>
        <dbReference type="PIRNR" id="PIRNR017184"/>
    </source>
</evidence>
<keyword evidence="10 17" id="KW-0520">NAD</keyword>
<keyword evidence="6 17" id="KW-0547">Nucleotide-binding</keyword>
<evidence type="ECO:0000256" key="1">
    <source>
        <dbReference type="ARBA" id="ARBA00000013"/>
    </source>
</evidence>
<dbReference type="EC" id="4.2.1.136" evidence="19"/>
<dbReference type="EMBL" id="FUYH01000008">
    <property type="protein sequence ID" value="SKA87959.1"/>
    <property type="molecule type" value="Genomic_DNA"/>
</dbReference>
<dbReference type="RefSeq" id="WP_078696394.1">
    <property type="nucleotide sequence ID" value="NZ_FUYH01000008.1"/>
</dbReference>
<evidence type="ECO:0000256" key="8">
    <source>
        <dbReference type="ARBA" id="ARBA00022857"/>
    </source>
</evidence>
<dbReference type="CDD" id="cd01171">
    <property type="entry name" value="YXKO-related"/>
    <property type="match status" value="1"/>
</dbReference>
<feature type="binding site" evidence="18">
    <location>
        <begin position="55"/>
        <end position="59"/>
    </location>
    <ligand>
        <name>(6S)-NADPHX</name>
        <dbReference type="ChEBI" id="CHEBI:64076"/>
    </ligand>
</feature>
<comment type="function">
    <text evidence="14 19">Bifunctional enzyme that catalyzes the epimerization of the S- and R-forms of NAD(P)HX and the dehydration of the S-form of NAD(P)HX at the expense of ADP, which is converted to AMP. This allows the repair of both epimers of NAD(P)HX, a damaged form of NAD(P)H that is a result of enzymatic or heat-dependent hydration.</text>
</comment>
<keyword evidence="9 18" id="KW-0630">Potassium</keyword>
<dbReference type="GO" id="GO:0110051">
    <property type="term" value="P:metabolite repair"/>
    <property type="evidence" value="ECO:0007669"/>
    <property type="project" value="TreeGrafter"/>
</dbReference>
<evidence type="ECO:0000256" key="7">
    <source>
        <dbReference type="ARBA" id="ARBA00022840"/>
    </source>
</evidence>
<feature type="binding site" evidence="18">
    <location>
        <position position="122"/>
    </location>
    <ligand>
        <name>K(+)</name>
        <dbReference type="ChEBI" id="CHEBI:29103"/>
    </ligand>
</feature>
<evidence type="ECO:0000256" key="10">
    <source>
        <dbReference type="ARBA" id="ARBA00023027"/>
    </source>
</evidence>
<keyword evidence="5 18" id="KW-0479">Metal-binding</keyword>
<proteinExistence type="inferred from homology"/>
<feature type="binding site" evidence="18">
    <location>
        <position position="158"/>
    </location>
    <ligand>
        <name>K(+)</name>
        <dbReference type="ChEBI" id="CHEBI:29103"/>
    </ligand>
</feature>
<keyword evidence="23" id="KW-1185">Reference proteome</keyword>
<evidence type="ECO:0000256" key="5">
    <source>
        <dbReference type="ARBA" id="ARBA00022723"/>
    </source>
</evidence>
<evidence type="ECO:0000256" key="14">
    <source>
        <dbReference type="ARBA" id="ARBA00025153"/>
    </source>
</evidence>
<dbReference type="SUPFAM" id="SSF64153">
    <property type="entry name" value="YjeF N-terminal domain-like"/>
    <property type="match status" value="1"/>
</dbReference>
<comment type="similarity">
    <text evidence="17">Belongs to the NnrD/CARKD family.</text>
</comment>
<evidence type="ECO:0000256" key="13">
    <source>
        <dbReference type="ARBA" id="ARBA00023268"/>
    </source>
</evidence>
<evidence type="ECO:0000256" key="2">
    <source>
        <dbReference type="ARBA" id="ARBA00000909"/>
    </source>
</evidence>
<keyword evidence="7 17" id="KW-0067">ATP-binding</keyword>
<dbReference type="NCBIfam" id="TIGR00197">
    <property type="entry name" value="yjeF_nterm"/>
    <property type="match status" value="1"/>
</dbReference>
<feature type="binding site" evidence="18">
    <location>
        <position position="56"/>
    </location>
    <ligand>
        <name>K(+)</name>
        <dbReference type="ChEBI" id="CHEBI:29103"/>
    </ligand>
</feature>
<evidence type="ECO:0000256" key="15">
    <source>
        <dbReference type="ARBA" id="ARBA00048238"/>
    </source>
</evidence>
<dbReference type="PROSITE" id="PS01050">
    <property type="entry name" value="YJEF_C_2"/>
    <property type="match status" value="1"/>
</dbReference>
<keyword evidence="13" id="KW-0511">Multifunctional enzyme</keyword>
<dbReference type="EC" id="5.1.99.6" evidence="19"/>
<dbReference type="GO" id="GO:0046496">
    <property type="term" value="P:nicotinamide nucleotide metabolic process"/>
    <property type="evidence" value="ECO:0007669"/>
    <property type="project" value="UniProtKB-UniRule"/>
</dbReference>
<dbReference type="Gene3D" id="3.40.1190.20">
    <property type="match status" value="1"/>
</dbReference>
<dbReference type="PROSITE" id="PS51383">
    <property type="entry name" value="YJEF_C_3"/>
    <property type="match status" value="1"/>
</dbReference>
<dbReference type="InterPro" id="IPR000631">
    <property type="entry name" value="CARKD"/>
</dbReference>
<dbReference type="HAMAP" id="MF_01965">
    <property type="entry name" value="NADHX_dehydratase"/>
    <property type="match status" value="1"/>
</dbReference>
<comment type="cofactor">
    <cofactor evidence="18 19">
        <name>K(+)</name>
        <dbReference type="ChEBI" id="CHEBI:29103"/>
    </cofactor>
    <text evidence="18 19">Binds 1 potassium ion per subunit.</text>
</comment>
<feature type="binding site" evidence="18">
    <location>
        <position position="155"/>
    </location>
    <ligand>
        <name>(6S)-NADPHX</name>
        <dbReference type="ChEBI" id="CHEBI:64076"/>
    </ligand>
</feature>
<sequence>MYVASSKQMKEIDKRAIEEYGIPSIVLMENAAASVLKYIKKYNASRIIVLCGTGNNGGDGFAIARLLHINGYYVSVYCFGDYNKISGDAKVNFDILNKLNIDVKSDIERFISELENCDLIIDAILGTGFKGEISGKYKDAIENVNRSGKYVISVDIPSGIESDTGKASKVHIKADITVTFGCLKYGHILNEGRNSSKRVYVENISIPKSCIEDEKIKAVTNYDKYPLSLLKKRGIDTNKSDYGRLFIIGGSFNMSGAVCLCAKAALRTGSGLVSCVIPKGIADRVGALVPEATYVLCEEKDGFIDIKKEQLDEIIQRADVIALGIGLGNSEKLIDMIEYLIENSTKPLVIDADGLNILSRNNDILKNAKSRIVITPHPGEMARLTGFSTNYINENRVKIAIDFSREYNCITLLKGSSTVVAFEDNIYINTTGNPGMATGGSGDVLTGIIASFIGQGYTPYEACILGSYIHGRAGDDAYETYGYGLTSKDIIKFIGKYVKL</sequence>
<gene>
    <name evidence="18" type="primary">nnrE</name>
    <name evidence="17" type="synonym">nnrD</name>
    <name evidence="22" type="ORF">SAMN05443428_10887</name>
</gene>
<dbReference type="Pfam" id="PF03853">
    <property type="entry name" value="YjeF_N"/>
    <property type="match status" value="1"/>
</dbReference>
<dbReference type="PANTHER" id="PTHR12592:SF0">
    <property type="entry name" value="ATP-DEPENDENT (S)-NAD(P)H-HYDRATE DEHYDRATASE"/>
    <property type="match status" value="1"/>
</dbReference>
<dbReference type="SUPFAM" id="SSF53613">
    <property type="entry name" value="Ribokinase-like"/>
    <property type="match status" value="1"/>
</dbReference>
<feature type="binding site" evidence="18">
    <location>
        <begin position="126"/>
        <end position="132"/>
    </location>
    <ligand>
        <name>(6S)-NADPHX</name>
        <dbReference type="ChEBI" id="CHEBI:64076"/>
    </ligand>
</feature>
<comment type="cofactor">
    <cofactor evidence="17">
        <name>Mg(2+)</name>
        <dbReference type="ChEBI" id="CHEBI:18420"/>
    </cofactor>
</comment>
<evidence type="ECO:0000256" key="18">
    <source>
        <dbReference type="HAMAP-Rule" id="MF_01966"/>
    </source>
</evidence>
<feature type="binding site" evidence="18">
    <location>
        <position position="137"/>
    </location>
    <ligand>
        <name>(6S)-NADPHX</name>
        <dbReference type="ChEBI" id="CHEBI:64076"/>
    </ligand>
</feature>
<name>A0A1T4XEQ8_9CLOT</name>
<evidence type="ECO:0000256" key="17">
    <source>
        <dbReference type="HAMAP-Rule" id="MF_01965"/>
    </source>
</evidence>
<organism evidence="22 23">
    <name type="scientific">Caloramator quimbayensis</name>
    <dbReference type="NCBI Taxonomy" id="1147123"/>
    <lineage>
        <taxon>Bacteria</taxon>
        <taxon>Bacillati</taxon>
        <taxon>Bacillota</taxon>
        <taxon>Clostridia</taxon>
        <taxon>Eubacteriales</taxon>
        <taxon>Clostridiaceae</taxon>
        <taxon>Caloramator</taxon>
    </lineage>
</organism>
<feature type="domain" description="YjeF N-terminal" evidence="21">
    <location>
        <begin position="9"/>
        <end position="212"/>
    </location>
</feature>
<dbReference type="PANTHER" id="PTHR12592">
    <property type="entry name" value="ATP-DEPENDENT (S)-NAD(P)H-HYDRATE DEHYDRATASE FAMILY MEMBER"/>
    <property type="match status" value="1"/>
</dbReference>
<evidence type="ECO:0000256" key="11">
    <source>
        <dbReference type="ARBA" id="ARBA00023235"/>
    </source>
</evidence>
<dbReference type="PIRSF" id="PIRSF017184">
    <property type="entry name" value="Nnr"/>
    <property type="match status" value="1"/>
</dbReference>
<comment type="similarity">
    <text evidence="4 19">In the C-terminal section; belongs to the NnrD/CARKD family.</text>
</comment>
<evidence type="ECO:0000313" key="23">
    <source>
        <dbReference type="Proteomes" id="UP000190105"/>
    </source>
</evidence>
<evidence type="ECO:0000256" key="4">
    <source>
        <dbReference type="ARBA" id="ARBA00009524"/>
    </source>
</evidence>
<feature type="domain" description="YjeF C-terminal" evidence="20">
    <location>
        <begin position="222"/>
        <end position="500"/>
    </location>
</feature>
<feature type="binding site" evidence="17">
    <location>
        <position position="326"/>
    </location>
    <ligand>
        <name>(6S)-NADPHX</name>
        <dbReference type="ChEBI" id="CHEBI:64076"/>
    </ligand>
</feature>
<feature type="binding site" evidence="17">
    <location>
        <position position="377"/>
    </location>
    <ligand>
        <name>(6S)-NADPHX</name>
        <dbReference type="ChEBI" id="CHEBI:64076"/>
    </ligand>
</feature>
<dbReference type="Pfam" id="PF01256">
    <property type="entry name" value="Carb_kinase"/>
    <property type="match status" value="1"/>
</dbReference>
<keyword evidence="12 17" id="KW-0456">Lyase</keyword>
<evidence type="ECO:0000259" key="21">
    <source>
        <dbReference type="PROSITE" id="PS51385"/>
    </source>
</evidence>
<reference evidence="23" key="1">
    <citation type="submission" date="2017-02" db="EMBL/GenBank/DDBJ databases">
        <authorList>
            <person name="Varghese N."/>
            <person name="Submissions S."/>
        </authorList>
    </citation>
    <scope>NUCLEOTIDE SEQUENCE [LARGE SCALE GENOMIC DNA]</scope>
    <source>
        <strain evidence="23">USBA 833</strain>
    </source>
</reference>
<evidence type="ECO:0000256" key="6">
    <source>
        <dbReference type="ARBA" id="ARBA00022741"/>
    </source>
</evidence>
<evidence type="ECO:0000256" key="12">
    <source>
        <dbReference type="ARBA" id="ARBA00023239"/>
    </source>
</evidence>
<comment type="catalytic activity">
    <reaction evidence="2 18 19">
        <text>(6R)-NADPHX = (6S)-NADPHX</text>
        <dbReference type="Rhea" id="RHEA:32227"/>
        <dbReference type="ChEBI" id="CHEBI:64076"/>
        <dbReference type="ChEBI" id="CHEBI:64077"/>
        <dbReference type="EC" id="5.1.99.6"/>
    </reaction>
</comment>
<evidence type="ECO:0000259" key="20">
    <source>
        <dbReference type="PROSITE" id="PS51383"/>
    </source>
</evidence>
<dbReference type="NCBIfam" id="TIGR00196">
    <property type="entry name" value="yjeF_cterm"/>
    <property type="match status" value="1"/>
</dbReference>
<dbReference type="FunFam" id="3.40.50.10260:FF:000003">
    <property type="entry name" value="Multifunctional fusion protein"/>
    <property type="match status" value="1"/>
</dbReference>
<keyword evidence="11 18" id="KW-0413">Isomerase</keyword>
<dbReference type="InterPro" id="IPR030677">
    <property type="entry name" value="Nnr"/>
</dbReference>
<dbReference type="AlphaFoldDB" id="A0A1T4XEQ8"/>
<dbReference type="Gene3D" id="3.40.50.10260">
    <property type="entry name" value="YjeF N-terminal domain"/>
    <property type="match status" value="1"/>
</dbReference>
<comment type="catalytic activity">
    <reaction evidence="15 17 19">
        <text>(6S)-NADHX + ADP = AMP + phosphate + NADH + H(+)</text>
        <dbReference type="Rhea" id="RHEA:32223"/>
        <dbReference type="ChEBI" id="CHEBI:15378"/>
        <dbReference type="ChEBI" id="CHEBI:43474"/>
        <dbReference type="ChEBI" id="CHEBI:57945"/>
        <dbReference type="ChEBI" id="CHEBI:64074"/>
        <dbReference type="ChEBI" id="CHEBI:456215"/>
        <dbReference type="ChEBI" id="CHEBI:456216"/>
        <dbReference type="EC" id="4.2.1.136"/>
    </reaction>
</comment>
<accession>A0A1T4XEQ8</accession>
<dbReference type="STRING" id="1147123.SAMN05443428_10887"/>
<comment type="similarity">
    <text evidence="3 19">In the N-terminal section; belongs to the NnrE/AIBP family.</text>
</comment>
<keyword evidence="8 17" id="KW-0521">NADP</keyword>
<protein>
    <recommendedName>
        <fullName evidence="19">Bifunctional NAD(P)H-hydrate repair enzyme</fullName>
    </recommendedName>
    <alternativeName>
        <fullName evidence="19">Nicotinamide nucleotide repair protein</fullName>
    </alternativeName>
    <domain>
        <recommendedName>
            <fullName evidence="19">ADP-dependent (S)-NAD(P)H-hydrate dehydratase</fullName>
            <ecNumber evidence="19">4.2.1.136</ecNumber>
        </recommendedName>
        <alternativeName>
            <fullName evidence="19">ADP-dependent NAD(P)HX dehydratase</fullName>
        </alternativeName>
    </domain>
    <domain>
        <recommendedName>
            <fullName evidence="19">NAD(P)H-hydrate epimerase</fullName>
            <ecNumber evidence="19">5.1.99.6</ecNumber>
        </recommendedName>
    </domain>
</protein>
<dbReference type="Proteomes" id="UP000190105">
    <property type="component" value="Unassembled WGS sequence"/>
</dbReference>
<feature type="binding site" evidence="17">
    <location>
        <position position="443"/>
    </location>
    <ligand>
        <name>(6S)-NADPHX</name>
        <dbReference type="ChEBI" id="CHEBI:64076"/>
    </ligand>
</feature>
<evidence type="ECO:0000256" key="16">
    <source>
        <dbReference type="ARBA" id="ARBA00049209"/>
    </source>
</evidence>
<dbReference type="GO" id="GO:0005524">
    <property type="term" value="F:ATP binding"/>
    <property type="evidence" value="ECO:0007669"/>
    <property type="project" value="UniProtKB-UniRule"/>
</dbReference>
<evidence type="ECO:0000313" key="22">
    <source>
        <dbReference type="EMBL" id="SKA87959.1"/>
    </source>
</evidence>
<dbReference type="GO" id="GO:0052856">
    <property type="term" value="F:NAD(P)HX epimerase activity"/>
    <property type="evidence" value="ECO:0007669"/>
    <property type="project" value="UniProtKB-UniRule"/>
</dbReference>
<comment type="catalytic activity">
    <reaction evidence="16 17 19">
        <text>(6S)-NADPHX + ADP = AMP + phosphate + NADPH + H(+)</text>
        <dbReference type="Rhea" id="RHEA:32235"/>
        <dbReference type="ChEBI" id="CHEBI:15378"/>
        <dbReference type="ChEBI" id="CHEBI:43474"/>
        <dbReference type="ChEBI" id="CHEBI:57783"/>
        <dbReference type="ChEBI" id="CHEBI:64076"/>
        <dbReference type="ChEBI" id="CHEBI:456215"/>
        <dbReference type="ChEBI" id="CHEBI:456216"/>
        <dbReference type="EC" id="4.2.1.136"/>
    </reaction>
</comment>
<dbReference type="GO" id="GO:0052855">
    <property type="term" value="F:ADP-dependent NAD(P)H-hydrate dehydratase activity"/>
    <property type="evidence" value="ECO:0007669"/>
    <property type="project" value="UniProtKB-UniRule"/>
</dbReference>
<feature type="binding site" evidence="17">
    <location>
        <begin position="414"/>
        <end position="418"/>
    </location>
    <ligand>
        <name>AMP</name>
        <dbReference type="ChEBI" id="CHEBI:456215"/>
    </ligand>
</feature>
<comment type="function">
    <text evidence="17">Catalyzes the dehydration of the S-form of NAD(P)HX at the expense of ADP, which is converted to AMP. Together with NAD(P)HX epimerase, which catalyzes the epimerization of the S- and R-forms, the enzyme allows the repair of both epimers of NAD(P)HX, a damaged form of NAD(P)H that is a result of enzymatic or heat-dependent hydration.</text>
</comment>
<comment type="subunit">
    <text evidence="17">Homotetramer.</text>
</comment>
<comment type="catalytic activity">
    <reaction evidence="1 18 19">
        <text>(6R)-NADHX = (6S)-NADHX</text>
        <dbReference type="Rhea" id="RHEA:32215"/>
        <dbReference type="ChEBI" id="CHEBI:64074"/>
        <dbReference type="ChEBI" id="CHEBI:64075"/>
        <dbReference type="EC" id="5.1.99.6"/>
    </reaction>
</comment>
<evidence type="ECO:0000256" key="3">
    <source>
        <dbReference type="ARBA" id="ARBA00006001"/>
    </source>
</evidence>
<dbReference type="GO" id="GO:0046872">
    <property type="term" value="F:metal ion binding"/>
    <property type="evidence" value="ECO:0007669"/>
    <property type="project" value="UniProtKB-UniRule"/>
</dbReference>
<dbReference type="InterPro" id="IPR036652">
    <property type="entry name" value="YjeF_N_dom_sf"/>
</dbReference>
<dbReference type="HAMAP" id="MF_01966">
    <property type="entry name" value="NADHX_epimerase"/>
    <property type="match status" value="1"/>
</dbReference>
<feature type="binding site" evidence="17">
    <location>
        <position position="442"/>
    </location>
    <ligand>
        <name>AMP</name>
        <dbReference type="ChEBI" id="CHEBI:456215"/>
    </ligand>
</feature>
<evidence type="ECO:0000256" key="9">
    <source>
        <dbReference type="ARBA" id="ARBA00022958"/>
    </source>
</evidence>
<dbReference type="OrthoDB" id="9806925at2"/>
<dbReference type="InterPro" id="IPR029056">
    <property type="entry name" value="Ribokinase-like"/>
</dbReference>